<dbReference type="Pfam" id="PF00270">
    <property type="entry name" value="DEAD"/>
    <property type="match status" value="1"/>
</dbReference>
<dbReference type="GO" id="GO:0003723">
    <property type="term" value="F:RNA binding"/>
    <property type="evidence" value="ECO:0007669"/>
    <property type="project" value="UniProtKB-UniRule"/>
</dbReference>
<feature type="compositionally biased region" description="Polar residues" evidence="11">
    <location>
        <begin position="52"/>
        <end position="68"/>
    </location>
</feature>
<gene>
    <name evidence="14" type="ORF">GSONMT00078975001</name>
</gene>
<evidence type="ECO:0000256" key="2">
    <source>
        <dbReference type="ARBA" id="ARBA00022801"/>
    </source>
</evidence>
<evidence type="ECO:0000313" key="14">
    <source>
        <dbReference type="EMBL" id="CDQ56391.1"/>
    </source>
</evidence>
<feature type="domain" description="Helicase C-terminal" evidence="13">
    <location>
        <begin position="512"/>
        <end position="660"/>
    </location>
</feature>
<evidence type="ECO:0000256" key="6">
    <source>
        <dbReference type="ARBA" id="ARBA00038200"/>
    </source>
</evidence>
<accession>A0A060VNK5</accession>
<reference evidence="14" key="2">
    <citation type="submission" date="2014-03" db="EMBL/GenBank/DDBJ databases">
        <authorList>
            <person name="Genoscope - CEA"/>
        </authorList>
    </citation>
    <scope>NUCLEOTIDE SEQUENCE</scope>
</reference>
<protein>
    <recommendedName>
        <fullName evidence="10">ATP-dependent RNA helicase</fullName>
        <ecNumber evidence="10">3.6.4.13</ecNumber>
    </recommendedName>
</protein>
<dbReference type="STRING" id="8022.A0A060VNK5"/>
<feature type="compositionally biased region" description="Polar residues" evidence="11">
    <location>
        <begin position="131"/>
        <end position="141"/>
    </location>
</feature>
<evidence type="ECO:0000256" key="4">
    <source>
        <dbReference type="ARBA" id="ARBA00022840"/>
    </source>
</evidence>
<keyword evidence="4 9" id="KW-0067">ATP-binding</keyword>
<dbReference type="Gene3D" id="3.40.50.300">
    <property type="entry name" value="P-loop containing nucleotide triphosphate hydrolases"/>
    <property type="match status" value="2"/>
</dbReference>
<keyword evidence="5 10" id="KW-0694">RNA-binding</keyword>
<dbReference type="SMART" id="SM00490">
    <property type="entry name" value="HELICc"/>
    <property type="match status" value="1"/>
</dbReference>
<comment type="catalytic activity">
    <reaction evidence="7 10">
        <text>ATP + H2O = ADP + phosphate + H(+)</text>
        <dbReference type="Rhea" id="RHEA:13065"/>
        <dbReference type="ChEBI" id="CHEBI:15377"/>
        <dbReference type="ChEBI" id="CHEBI:15378"/>
        <dbReference type="ChEBI" id="CHEBI:30616"/>
        <dbReference type="ChEBI" id="CHEBI:43474"/>
        <dbReference type="ChEBI" id="CHEBI:456216"/>
        <dbReference type="EC" id="3.6.4.13"/>
    </reaction>
</comment>
<comment type="function">
    <text evidence="8">ATP-binding RNA helicase involved in the biogenesis of 60S ribosomal subunits.</text>
</comment>
<comment type="domain">
    <text evidence="10">The Q motif is unique to and characteristic of the DEAD box family of RNA helicases and controls ATP binding and hydrolysis.</text>
</comment>
<dbReference type="GO" id="GO:0005524">
    <property type="term" value="F:ATP binding"/>
    <property type="evidence" value="ECO:0007669"/>
    <property type="project" value="UniProtKB-UniRule"/>
</dbReference>
<sequence>MKCVYWGPETKYIDDYAFHRYLGDEGDDGSSNESRAKALLAKLQRKAKVKEQQSLSCQEEYQSKTTVENDGDTSVKKKRKNKGGNLDETKHPKKRKVSPPDPEERSEGDNARKKKDTKKMQLTEEDKDGMKQTSVHNKNRNLQEAAAADKTELLKNDDEMVEKIQTDQSIQDTETSPSQTGFTILGGFEKKIIQKVQRVLPKWLAEPDVIQRDITSNLVPISDVPGICTKLQRKLESNGIHHLFPVQAEVIPAILDSVSHGLLIGRGGYKPRDICVSAPTGSGKTLAFVIPVIQALMERVVCEVRVLAVLPTKELAQQVCKVFSSYAEGNSLKVVMLAGQKSFAAEQASLSENRGGISHSLADIVVATPGRLVDHINKNDGFSLEHLRFLIIDEADRMIDSMHQSWLSQVTKAVYRPRRVSEAVSIFKRTEPAPITAASLSPPQMPLQKLLFSATLTQNPEKLQQLGLHQPRLFSSVHSRSTTNPESQERFNFPQGLTEYYVPCTLSKKPLLILHFILRLKFSPILCFTNSREAAHRLYLLVHLFGGVQAAEFSSRLSPNERKRTLKEFEQGKIQLLISTDAAARGIDINGVKCVVNYDAPQFIRTYIHRVGRTARAGKSGLAFTFLLGVQENKFIQMVKDAGSPGIHKQIVKPGNLKSMEPCYQQTLLELGNTIKGEKAKKRV</sequence>
<evidence type="ECO:0000256" key="9">
    <source>
        <dbReference type="RuleBase" id="RU000492"/>
    </source>
</evidence>
<dbReference type="SMART" id="SM00487">
    <property type="entry name" value="DEXDc"/>
    <property type="match status" value="1"/>
</dbReference>
<comment type="similarity">
    <text evidence="6">Belongs to the DEAD box helicase family. DDX51/DBP6 subfamily.</text>
</comment>
<dbReference type="PROSITE" id="PS00039">
    <property type="entry name" value="DEAD_ATP_HELICASE"/>
    <property type="match status" value="1"/>
</dbReference>
<dbReference type="FunFam" id="3.40.50.300:FF:001539">
    <property type="entry name" value="ATP-dependent RNA helicase DDX51"/>
    <property type="match status" value="1"/>
</dbReference>
<name>A0A060VNK5_ONCMY</name>
<organism evidence="14 15">
    <name type="scientific">Oncorhynchus mykiss</name>
    <name type="common">Rainbow trout</name>
    <name type="synonym">Salmo gairdneri</name>
    <dbReference type="NCBI Taxonomy" id="8022"/>
    <lineage>
        <taxon>Eukaryota</taxon>
        <taxon>Metazoa</taxon>
        <taxon>Chordata</taxon>
        <taxon>Craniata</taxon>
        <taxon>Vertebrata</taxon>
        <taxon>Euteleostomi</taxon>
        <taxon>Actinopterygii</taxon>
        <taxon>Neopterygii</taxon>
        <taxon>Teleostei</taxon>
        <taxon>Protacanthopterygii</taxon>
        <taxon>Salmoniformes</taxon>
        <taxon>Salmonidae</taxon>
        <taxon>Salmoninae</taxon>
        <taxon>Oncorhynchus</taxon>
    </lineage>
</organism>
<evidence type="ECO:0000256" key="7">
    <source>
        <dbReference type="ARBA" id="ARBA00047984"/>
    </source>
</evidence>
<dbReference type="GO" id="GO:0016787">
    <property type="term" value="F:hydrolase activity"/>
    <property type="evidence" value="ECO:0007669"/>
    <property type="project" value="UniProtKB-KW"/>
</dbReference>
<dbReference type="PANTHER" id="PTHR24031">
    <property type="entry name" value="RNA HELICASE"/>
    <property type="match status" value="1"/>
</dbReference>
<evidence type="ECO:0000256" key="10">
    <source>
        <dbReference type="RuleBase" id="RU365068"/>
    </source>
</evidence>
<dbReference type="EC" id="3.6.4.13" evidence="10"/>
<evidence type="ECO:0000256" key="11">
    <source>
        <dbReference type="SAM" id="MobiDB-lite"/>
    </source>
</evidence>
<evidence type="ECO:0000313" key="15">
    <source>
        <dbReference type="Proteomes" id="UP000193380"/>
    </source>
</evidence>
<dbReference type="CDD" id="cd18787">
    <property type="entry name" value="SF2_C_DEAD"/>
    <property type="match status" value="1"/>
</dbReference>
<evidence type="ECO:0000256" key="8">
    <source>
        <dbReference type="ARBA" id="ARBA00056648"/>
    </source>
</evidence>
<dbReference type="PROSITE" id="PS51192">
    <property type="entry name" value="HELICASE_ATP_BIND_1"/>
    <property type="match status" value="1"/>
</dbReference>
<comment type="function">
    <text evidence="10">RNA helicase.</text>
</comment>
<dbReference type="InterPro" id="IPR014001">
    <property type="entry name" value="Helicase_ATP-bd"/>
</dbReference>
<feature type="compositionally biased region" description="Basic and acidic residues" evidence="11">
    <location>
        <begin position="118"/>
        <end position="130"/>
    </location>
</feature>
<dbReference type="InterPro" id="IPR011545">
    <property type="entry name" value="DEAD/DEAH_box_helicase_dom"/>
</dbReference>
<feature type="compositionally biased region" description="Basic and acidic residues" evidence="11">
    <location>
        <begin position="102"/>
        <end position="111"/>
    </location>
</feature>
<dbReference type="SUPFAM" id="SSF52540">
    <property type="entry name" value="P-loop containing nucleoside triphosphate hydrolases"/>
    <property type="match status" value="1"/>
</dbReference>
<evidence type="ECO:0000256" key="1">
    <source>
        <dbReference type="ARBA" id="ARBA00022741"/>
    </source>
</evidence>
<dbReference type="AlphaFoldDB" id="A0A060VNK5"/>
<keyword evidence="3 9" id="KW-0347">Helicase</keyword>
<dbReference type="InterPro" id="IPR027417">
    <property type="entry name" value="P-loop_NTPase"/>
</dbReference>
<dbReference type="Proteomes" id="UP000193380">
    <property type="component" value="Unassembled WGS sequence"/>
</dbReference>
<evidence type="ECO:0000256" key="5">
    <source>
        <dbReference type="ARBA" id="ARBA00022884"/>
    </source>
</evidence>
<keyword evidence="1 9" id="KW-0547">Nucleotide-binding</keyword>
<dbReference type="PaxDb" id="8022-A0A060VNK5"/>
<proteinExistence type="inferred from homology"/>
<evidence type="ECO:0000259" key="13">
    <source>
        <dbReference type="PROSITE" id="PS51194"/>
    </source>
</evidence>
<dbReference type="PROSITE" id="PS51194">
    <property type="entry name" value="HELICASE_CTER"/>
    <property type="match status" value="1"/>
</dbReference>
<dbReference type="GO" id="GO:0003724">
    <property type="term" value="F:RNA helicase activity"/>
    <property type="evidence" value="ECO:0007669"/>
    <property type="project" value="UniProtKB-EC"/>
</dbReference>
<dbReference type="InterPro" id="IPR000629">
    <property type="entry name" value="RNA-helicase_DEAD-box_CS"/>
</dbReference>
<dbReference type="InterPro" id="IPR001650">
    <property type="entry name" value="Helicase_C-like"/>
</dbReference>
<dbReference type="Pfam" id="PF00271">
    <property type="entry name" value="Helicase_C"/>
    <property type="match status" value="1"/>
</dbReference>
<feature type="domain" description="Helicase ATP-binding" evidence="12">
    <location>
        <begin position="265"/>
        <end position="474"/>
    </location>
</feature>
<feature type="region of interest" description="Disordered" evidence="11">
    <location>
        <begin position="46"/>
        <end position="141"/>
    </location>
</feature>
<dbReference type="EMBL" id="FR904262">
    <property type="protein sequence ID" value="CDQ56391.1"/>
    <property type="molecule type" value="Genomic_DNA"/>
</dbReference>
<keyword evidence="2 9" id="KW-0378">Hydrolase</keyword>
<dbReference type="CDD" id="cd17956">
    <property type="entry name" value="DEADc_DDX51"/>
    <property type="match status" value="1"/>
</dbReference>
<evidence type="ECO:0000256" key="3">
    <source>
        <dbReference type="ARBA" id="ARBA00022806"/>
    </source>
</evidence>
<reference evidence="14" key="1">
    <citation type="journal article" date="2014" name="Nat. Commun.">
        <title>The rainbow trout genome provides novel insights into evolution after whole-genome duplication in vertebrates.</title>
        <authorList>
            <person name="Berthelot C."/>
            <person name="Brunet F."/>
            <person name="Chalopin D."/>
            <person name="Juanchich A."/>
            <person name="Bernard M."/>
            <person name="Noel B."/>
            <person name="Bento P."/>
            <person name="Da Silva C."/>
            <person name="Labadie K."/>
            <person name="Alberti A."/>
            <person name="Aury J.M."/>
            <person name="Louis A."/>
            <person name="Dehais P."/>
            <person name="Bardou P."/>
            <person name="Montfort J."/>
            <person name="Klopp C."/>
            <person name="Cabau C."/>
            <person name="Gaspin C."/>
            <person name="Thorgaard G.H."/>
            <person name="Boussaha M."/>
            <person name="Quillet E."/>
            <person name="Guyomard R."/>
            <person name="Galiana D."/>
            <person name="Bobe J."/>
            <person name="Volff J.N."/>
            <person name="Genet C."/>
            <person name="Wincker P."/>
            <person name="Jaillon O."/>
            <person name="Roest Crollius H."/>
            <person name="Guiguen Y."/>
        </authorList>
    </citation>
    <scope>NUCLEOTIDE SEQUENCE [LARGE SCALE GENOMIC DNA]</scope>
</reference>
<evidence type="ECO:0000259" key="12">
    <source>
        <dbReference type="PROSITE" id="PS51192"/>
    </source>
</evidence>